<dbReference type="InterPro" id="IPR014756">
    <property type="entry name" value="Ig_E-set"/>
</dbReference>
<evidence type="ECO:0000256" key="3">
    <source>
        <dbReference type="ARBA" id="ARBA00022490"/>
    </source>
</evidence>
<dbReference type="GO" id="GO:0005737">
    <property type="term" value="C:cytoplasm"/>
    <property type="evidence" value="ECO:0007669"/>
    <property type="project" value="UniProtKB-SubCell"/>
</dbReference>
<feature type="compositionally biased region" description="Low complexity" evidence="9">
    <location>
        <begin position="325"/>
        <end position="340"/>
    </location>
</feature>
<dbReference type="InterPro" id="IPR008967">
    <property type="entry name" value="p53-like_TF_DNA-bd_sf"/>
</dbReference>
<feature type="region of interest" description="Disordered" evidence="9">
    <location>
        <begin position="318"/>
        <end position="349"/>
    </location>
</feature>
<dbReference type="Pfam" id="PF16179">
    <property type="entry name" value="RHD_dimer"/>
    <property type="match status" value="1"/>
</dbReference>
<reference evidence="11" key="1">
    <citation type="submission" date="2023-08" db="EMBL/GenBank/DDBJ databases">
        <authorList>
            <person name="Alioto T."/>
            <person name="Alioto T."/>
            <person name="Gomez Garrido J."/>
        </authorList>
    </citation>
    <scope>NUCLEOTIDE SEQUENCE</scope>
</reference>
<dbReference type="InterPro" id="IPR032397">
    <property type="entry name" value="RHD_dimer"/>
</dbReference>
<dbReference type="SUPFAM" id="SSF49417">
    <property type="entry name" value="p53-like transcription factors"/>
    <property type="match status" value="1"/>
</dbReference>
<protein>
    <submittedName>
        <fullName evidence="11">Nuclear factor of activated T-cells, cytoplasmic 3-like</fullName>
    </submittedName>
</protein>
<organism evidence="11 12">
    <name type="scientific">Xyrichtys novacula</name>
    <name type="common">Pearly razorfish</name>
    <name type="synonym">Hemipteronotus novacula</name>
    <dbReference type="NCBI Taxonomy" id="13765"/>
    <lineage>
        <taxon>Eukaryota</taxon>
        <taxon>Metazoa</taxon>
        <taxon>Chordata</taxon>
        <taxon>Craniata</taxon>
        <taxon>Vertebrata</taxon>
        <taxon>Euteleostomi</taxon>
        <taxon>Actinopterygii</taxon>
        <taxon>Neopterygii</taxon>
        <taxon>Teleostei</taxon>
        <taxon>Neoteleostei</taxon>
        <taxon>Acanthomorphata</taxon>
        <taxon>Eupercaria</taxon>
        <taxon>Labriformes</taxon>
        <taxon>Labridae</taxon>
        <taxon>Xyrichtys</taxon>
    </lineage>
</organism>
<dbReference type="Proteomes" id="UP001178508">
    <property type="component" value="Chromosome 5"/>
</dbReference>
<feature type="region of interest" description="Disordered" evidence="9">
    <location>
        <begin position="748"/>
        <end position="795"/>
    </location>
</feature>
<evidence type="ECO:0000256" key="4">
    <source>
        <dbReference type="ARBA" id="ARBA00022553"/>
    </source>
</evidence>
<feature type="compositionally biased region" description="Low complexity" evidence="9">
    <location>
        <begin position="243"/>
        <end position="256"/>
    </location>
</feature>
<dbReference type="FunFam" id="2.60.40.340:FF:000001">
    <property type="entry name" value="Nuclear factor of activated T-cells, cytoplasmic, calcineurin-dependent 2"/>
    <property type="match status" value="1"/>
</dbReference>
<keyword evidence="8" id="KW-0539">Nucleus</keyword>
<evidence type="ECO:0000256" key="1">
    <source>
        <dbReference type="ARBA" id="ARBA00004123"/>
    </source>
</evidence>
<dbReference type="SUPFAM" id="SSF81296">
    <property type="entry name" value="E set domains"/>
    <property type="match status" value="1"/>
</dbReference>
<dbReference type="GO" id="GO:0007399">
    <property type="term" value="P:nervous system development"/>
    <property type="evidence" value="ECO:0007669"/>
    <property type="project" value="UniProtKB-ARBA"/>
</dbReference>
<dbReference type="PANTHER" id="PTHR12533:SF6">
    <property type="entry name" value="NUCLEAR FACTOR OF ACTIVATED T-CELLS, CYTOPLASMIC 3"/>
    <property type="match status" value="1"/>
</dbReference>
<dbReference type="PROSITE" id="PS50254">
    <property type="entry name" value="REL_2"/>
    <property type="match status" value="1"/>
</dbReference>
<dbReference type="GO" id="GO:0005667">
    <property type="term" value="C:transcription regulator complex"/>
    <property type="evidence" value="ECO:0007669"/>
    <property type="project" value="TreeGrafter"/>
</dbReference>
<dbReference type="SMART" id="SM00429">
    <property type="entry name" value="IPT"/>
    <property type="match status" value="1"/>
</dbReference>
<keyword evidence="5" id="KW-0805">Transcription regulation</keyword>
<name>A0AAV1F568_XYRNO</name>
<keyword evidence="12" id="KW-1185">Reference proteome</keyword>
<proteinExistence type="predicted"/>
<dbReference type="AlphaFoldDB" id="A0AAV1F568"/>
<dbReference type="InterPro" id="IPR008366">
    <property type="entry name" value="NFAT"/>
</dbReference>
<dbReference type="InterPro" id="IPR013783">
    <property type="entry name" value="Ig-like_fold"/>
</dbReference>
<evidence type="ECO:0000313" key="12">
    <source>
        <dbReference type="Proteomes" id="UP001178508"/>
    </source>
</evidence>
<evidence type="ECO:0000256" key="5">
    <source>
        <dbReference type="ARBA" id="ARBA00023015"/>
    </source>
</evidence>
<evidence type="ECO:0000256" key="6">
    <source>
        <dbReference type="ARBA" id="ARBA00023125"/>
    </source>
</evidence>
<evidence type="ECO:0000313" key="11">
    <source>
        <dbReference type="EMBL" id="CAJ1055868.1"/>
    </source>
</evidence>
<dbReference type="Pfam" id="PF00554">
    <property type="entry name" value="RHD_DNA_bind"/>
    <property type="match status" value="1"/>
</dbReference>
<dbReference type="InterPro" id="IPR011539">
    <property type="entry name" value="RHD_DNA_bind_dom"/>
</dbReference>
<comment type="subcellular location">
    <subcellularLocation>
        <location evidence="2">Cytoplasm</location>
    </subcellularLocation>
    <subcellularLocation>
        <location evidence="1">Nucleus</location>
    </subcellularLocation>
</comment>
<feature type="compositionally biased region" description="Polar residues" evidence="9">
    <location>
        <begin position="774"/>
        <end position="795"/>
    </location>
</feature>
<dbReference type="PRINTS" id="PR01789">
    <property type="entry name" value="NUCFACTORATC"/>
</dbReference>
<keyword evidence="3" id="KW-0963">Cytoplasm</keyword>
<dbReference type="GO" id="GO:0000981">
    <property type="term" value="F:DNA-binding transcription factor activity, RNA polymerase II-specific"/>
    <property type="evidence" value="ECO:0007669"/>
    <property type="project" value="TreeGrafter"/>
</dbReference>
<keyword evidence="7" id="KW-0804">Transcription</keyword>
<evidence type="ECO:0000259" key="10">
    <source>
        <dbReference type="PROSITE" id="PS50254"/>
    </source>
</evidence>
<feature type="compositionally biased region" description="Low complexity" evidence="9">
    <location>
        <begin position="759"/>
        <end position="773"/>
    </location>
</feature>
<evidence type="ECO:0000256" key="9">
    <source>
        <dbReference type="SAM" id="MobiDB-lite"/>
    </source>
</evidence>
<dbReference type="EMBL" id="OY660868">
    <property type="protein sequence ID" value="CAJ1055868.1"/>
    <property type="molecule type" value="Genomic_DNA"/>
</dbReference>
<keyword evidence="6" id="KW-0238">DNA-binding</keyword>
<dbReference type="PANTHER" id="PTHR12533">
    <property type="entry name" value="NFAT"/>
    <property type="match status" value="1"/>
</dbReference>
<keyword evidence="4" id="KW-0597">Phosphoprotein</keyword>
<dbReference type="GO" id="GO:0033173">
    <property type="term" value="P:calcineurin-NFAT signaling cascade"/>
    <property type="evidence" value="ECO:0007669"/>
    <property type="project" value="TreeGrafter"/>
</dbReference>
<dbReference type="InterPro" id="IPR002909">
    <property type="entry name" value="IPT_dom"/>
</dbReference>
<dbReference type="GO" id="GO:0005634">
    <property type="term" value="C:nucleus"/>
    <property type="evidence" value="ECO:0007669"/>
    <property type="project" value="UniProtKB-SubCell"/>
</dbReference>
<evidence type="ECO:0000256" key="7">
    <source>
        <dbReference type="ARBA" id="ARBA00023163"/>
    </source>
</evidence>
<evidence type="ECO:0000256" key="8">
    <source>
        <dbReference type="ARBA" id="ARBA00023242"/>
    </source>
</evidence>
<dbReference type="Gene3D" id="2.60.40.340">
    <property type="entry name" value="Rel homology domain (RHD), DNA-binding domain"/>
    <property type="match status" value="1"/>
</dbReference>
<accession>A0AAV1F568</accession>
<dbReference type="Gene3D" id="2.60.40.10">
    <property type="entry name" value="Immunoglobulins"/>
    <property type="match status" value="1"/>
</dbReference>
<evidence type="ECO:0000256" key="2">
    <source>
        <dbReference type="ARBA" id="ARBA00004496"/>
    </source>
</evidence>
<feature type="compositionally biased region" description="Polar residues" evidence="9">
    <location>
        <begin position="219"/>
        <end position="239"/>
    </location>
</feature>
<gene>
    <name evidence="11" type="ORF">XNOV1_A012680</name>
</gene>
<sequence length="932" mass="101840">MSALNCAEELDFRLIFEEDPRQTAGPDLNVRTSNTSTTQQPIIQDLQGLPPGLPSLDNYQHVGYQGPQGLQYGPQGNLRAFEPPSIQITSIAPNNHVEAGNSHDGLAVAGAEGGYPEASWSRGQLYLPLDPCYRDQALCPSPCSSLSSRSWMSDLSSCESFSHVYDDVEGELRDAARLALGSPVNSPMGSPGCGGGAFGVELWQQKYQHPQAFSPVLSPHQSPRQSPCHSPRTSITEESWLNRRPTSRPSSRPTSPCGKRRHSSADPHARSPSPHHSPSPTPGASPRGSITDDTWVGSPGAGVLGSLLLSGYQELDVPSKTRRTSGSQLGLLPGQGDSGLESPGEEGRDQDGLAELFLQVPSHFSWNKPKPGNPPLFRTSSPPPLDWPLPSQYDQCELKMEVQPRSYHRAHYETEGSRGSIKAANTGHPVVRLTGYSEQPVSLLLFIGTADDRFLRPHSFYQVHRVTGKMVTTSCQEKIMGTTKVLEVPLLPENNMSASIDCAGILKLRNADIELKKGETDIGRKNTRVRVVFRAAIPQPDGRVLWLQTASVPVECSQRSGQELPQVESFSPNSCSADGGEELLITGSNISTQSRVIFMEKGPGRIRRCLFILQMKIRCFFFFGRQFESVYFFVPDGRSLWETDARVVPEKSRGSSLVVEVPPYNKKTKDPVLVQFYVSNGKRRRSLAQSFTFLPAVRCQIKQERWETDCISHNPPGFCPPSCDRVPDLVYYDPCDLPVHCGPPSQNPPPPSLMFPHTSSSSIPLHASSSSSSAPPQTFIPPQTFSAPPQTSSLPQKTVSVFPQTFTVPPQTSSVPPHASSLPLQTFSVPPPREAPPSLVSRRAFVTPVDPQKDLLLPVSGGAQGIKREPEDQPNLGSLGLQEITLDDVNEIIDRDIGGLSSTHPDQYHQYHQYDWEHKPGDAALPFCGGPP</sequence>
<dbReference type="InterPro" id="IPR037059">
    <property type="entry name" value="RHD_DNA_bind_dom_sf"/>
</dbReference>
<feature type="domain" description="RHD" evidence="10">
    <location>
        <begin position="380"/>
        <end position="561"/>
    </location>
</feature>
<feature type="region of interest" description="Disordered" evidence="9">
    <location>
        <begin position="213"/>
        <end position="297"/>
    </location>
</feature>
<dbReference type="GO" id="GO:0000978">
    <property type="term" value="F:RNA polymerase II cis-regulatory region sequence-specific DNA binding"/>
    <property type="evidence" value="ECO:0007669"/>
    <property type="project" value="TreeGrafter"/>
</dbReference>